<dbReference type="Gene3D" id="3.40.50.720">
    <property type="entry name" value="NAD(P)-binding Rossmann-like Domain"/>
    <property type="match status" value="1"/>
</dbReference>
<evidence type="ECO:0000313" key="5">
    <source>
        <dbReference type="Proteomes" id="UP001610563"/>
    </source>
</evidence>
<dbReference type="SUPFAM" id="SSF51735">
    <property type="entry name" value="NAD(P)-binding Rossmann-fold domains"/>
    <property type="match status" value="1"/>
</dbReference>
<keyword evidence="5" id="KW-1185">Reference proteome</keyword>
<evidence type="ECO:0008006" key="6">
    <source>
        <dbReference type="Google" id="ProtNLM"/>
    </source>
</evidence>
<dbReference type="Pfam" id="PF00106">
    <property type="entry name" value="adh_short"/>
    <property type="match status" value="1"/>
</dbReference>
<comment type="caution">
    <text evidence="4">The sequence shown here is derived from an EMBL/GenBank/DDBJ whole genome shotgun (WGS) entry which is preliminary data.</text>
</comment>
<proteinExistence type="inferred from homology"/>
<evidence type="ECO:0000256" key="3">
    <source>
        <dbReference type="RuleBase" id="RU000363"/>
    </source>
</evidence>
<evidence type="ECO:0000256" key="1">
    <source>
        <dbReference type="ARBA" id="ARBA00006484"/>
    </source>
</evidence>
<dbReference type="PRINTS" id="PR00080">
    <property type="entry name" value="SDRFAMILY"/>
</dbReference>
<evidence type="ECO:0000256" key="2">
    <source>
        <dbReference type="ARBA" id="ARBA00023002"/>
    </source>
</evidence>
<dbReference type="PANTHER" id="PTHR24322:SF736">
    <property type="entry name" value="RETINOL DEHYDROGENASE 10"/>
    <property type="match status" value="1"/>
</dbReference>
<comment type="similarity">
    <text evidence="1 3">Belongs to the short-chain dehydrogenases/reductases (SDR) family.</text>
</comment>
<dbReference type="PRINTS" id="PR00081">
    <property type="entry name" value="GDHRDH"/>
</dbReference>
<protein>
    <recommendedName>
        <fullName evidence="6">NAD(P)-binding protein</fullName>
    </recommendedName>
</protein>
<dbReference type="InterPro" id="IPR036291">
    <property type="entry name" value="NAD(P)-bd_dom_sf"/>
</dbReference>
<organism evidence="4 5">
    <name type="scientific">Aspergillus keveii</name>
    <dbReference type="NCBI Taxonomy" id="714993"/>
    <lineage>
        <taxon>Eukaryota</taxon>
        <taxon>Fungi</taxon>
        <taxon>Dikarya</taxon>
        <taxon>Ascomycota</taxon>
        <taxon>Pezizomycotina</taxon>
        <taxon>Eurotiomycetes</taxon>
        <taxon>Eurotiomycetidae</taxon>
        <taxon>Eurotiales</taxon>
        <taxon>Aspergillaceae</taxon>
        <taxon>Aspergillus</taxon>
        <taxon>Aspergillus subgen. Nidulantes</taxon>
    </lineage>
</organism>
<evidence type="ECO:0000313" key="4">
    <source>
        <dbReference type="EMBL" id="KAL2785403.1"/>
    </source>
</evidence>
<name>A0ABR4FQ71_9EURO</name>
<keyword evidence="2" id="KW-0560">Oxidoreductase</keyword>
<accession>A0ABR4FQ71</accession>
<gene>
    <name evidence="4" type="ORF">BJX66DRAFT_347491</name>
</gene>
<reference evidence="4 5" key="1">
    <citation type="submission" date="2024-07" db="EMBL/GenBank/DDBJ databases">
        <title>Section-level genome sequencing and comparative genomics of Aspergillus sections Usti and Cavernicolus.</title>
        <authorList>
            <consortium name="Lawrence Berkeley National Laboratory"/>
            <person name="Nybo J.L."/>
            <person name="Vesth T.C."/>
            <person name="Theobald S."/>
            <person name="Frisvad J.C."/>
            <person name="Larsen T.O."/>
            <person name="Kjaerboelling I."/>
            <person name="Rothschild-Mancinelli K."/>
            <person name="Lyhne E.K."/>
            <person name="Kogle M.E."/>
            <person name="Barry K."/>
            <person name="Clum A."/>
            <person name="Na H."/>
            <person name="Ledsgaard L."/>
            <person name="Lin J."/>
            <person name="Lipzen A."/>
            <person name="Kuo A."/>
            <person name="Riley R."/>
            <person name="Mondo S."/>
            <person name="Labutti K."/>
            <person name="Haridas S."/>
            <person name="Pangalinan J."/>
            <person name="Salamov A.A."/>
            <person name="Simmons B.A."/>
            <person name="Magnuson J.K."/>
            <person name="Chen J."/>
            <person name="Drula E."/>
            <person name="Henrissat B."/>
            <person name="Wiebenga A."/>
            <person name="Lubbers R.J."/>
            <person name="Gomes A.C."/>
            <person name="Makela M.R."/>
            <person name="Stajich J."/>
            <person name="Grigoriev I.V."/>
            <person name="Mortensen U.H."/>
            <person name="De Vries R.P."/>
            <person name="Baker S.E."/>
            <person name="Andersen M.R."/>
        </authorList>
    </citation>
    <scope>NUCLEOTIDE SEQUENCE [LARGE SCALE GENOMIC DNA]</scope>
    <source>
        <strain evidence="4 5">CBS 209.92</strain>
    </source>
</reference>
<sequence>MSAINGVNFLSLKTWWPPHLVAQKHPSVTLSRKLATFLVALQLVRTFNRYISQKKQNNWVRARPWAASKELVLITGGSSGIGKQIVLDLAKLEVKTIIFDVQEPDFPLPPNVFFYNVDITSPIAIHEAATRAHHEHGDPTVLINNAGVGYMGTIIDEPESNIRRTIEVNTLSHFWLVKEFLPAMIKNDHGHIITIASMASFAGLGGMADYASSKAAVLSFHESLTQEIRHSYASNRVRTSIIHPMWVQTPLINDLLISCAQTRNAMLSAKDVSSAVLEQLVRGNGGQIVLPWWLGVASILRGLPIWLQEMVRDRYSRRIT</sequence>
<dbReference type="Proteomes" id="UP001610563">
    <property type="component" value="Unassembled WGS sequence"/>
</dbReference>
<dbReference type="InterPro" id="IPR002347">
    <property type="entry name" value="SDR_fam"/>
</dbReference>
<dbReference type="PANTHER" id="PTHR24322">
    <property type="entry name" value="PKSB"/>
    <property type="match status" value="1"/>
</dbReference>
<dbReference type="EMBL" id="JBFTWV010000145">
    <property type="protein sequence ID" value="KAL2785403.1"/>
    <property type="molecule type" value="Genomic_DNA"/>
</dbReference>